<accession>A0A0D1L6L1</accession>
<dbReference type="PATRIC" id="fig|1423.173.peg.2066"/>
<keyword evidence="1" id="KW-0812">Transmembrane</keyword>
<dbReference type="Proteomes" id="UP001214898">
    <property type="component" value="Chromosome"/>
</dbReference>
<evidence type="ECO:0000256" key="1">
    <source>
        <dbReference type="SAM" id="Phobius"/>
    </source>
</evidence>
<protein>
    <submittedName>
        <fullName evidence="3">YIEGIA family protein</fullName>
    </submittedName>
</protein>
<dbReference type="AlphaFoldDB" id="A0A0D1L6L1"/>
<dbReference type="RefSeq" id="WP_043857729.1">
    <property type="nucleotide sequence ID" value="NZ_CP028202.1"/>
</dbReference>
<organism evidence="2 4">
    <name type="scientific">Bacillus subtilis</name>
    <dbReference type="NCBI Taxonomy" id="1423"/>
    <lineage>
        <taxon>Bacteria</taxon>
        <taxon>Bacillati</taxon>
        <taxon>Bacillota</taxon>
        <taxon>Bacilli</taxon>
        <taxon>Bacillales</taxon>
        <taxon>Bacillaceae</taxon>
        <taxon>Bacillus</taxon>
    </lineage>
</organism>
<feature type="transmembrane region" description="Helical" evidence="1">
    <location>
        <begin position="34"/>
        <end position="59"/>
    </location>
</feature>
<dbReference type="STRING" id="483913.AN935_11135"/>
<dbReference type="Pfam" id="PF14045">
    <property type="entry name" value="YIEGIA"/>
    <property type="match status" value="1"/>
</dbReference>
<proteinExistence type="predicted"/>
<dbReference type="EMBL" id="JXBC01000003">
    <property type="protein sequence ID" value="KIU11416.1"/>
    <property type="molecule type" value="Genomic_DNA"/>
</dbReference>
<evidence type="ECO:0000313" key="3">
    <source>
        <dbReference type="EMBL" id="WEY83324.1"/>
    </source>
</evidence>
<gene>
    <name evidence="3" type="primary">yphB</name>
    <name evidence="3" type="ORF">P5633_12875</name>
    <name evidence="2" type="ORF">SC09_Contig24orf00392</name>
</gene>
<keyword evidence="1" id="KW-1133">Transmembrane helix</keyword>
<sequence length="297" mass="32962">MSDYIYPIIAGVIAGIATRLYMLKTDYRQYPTYVHGKVIHIALGLIAAGLGAIIMPALLQEEFTAITFLTLAATQFRDVRNMERNTLTQMDSYELVSRGSTYIEGIAIAFESRNYIVIFTALLTTSAYVFLSIWAAVIAAVVCFLLAMKFMSGSVLKDIVDIEYIKPRFDGPGLFVDNIYMMNIGLPEKQELILKHGMGFILTPKNFNSAATIANLGQRQAILFDVSNVLGVYRDSGEPSLTPIAKRDLNDGRVAVFVLPQIHHPEMAVQIISNVPTLENAIRMPTEFIKNQDKVIG</sequence>
<dbReference type="Proteomes" id="UP000032247">
    <property type="component" value="Unassembled WGS sequence"/>
</dbReference>
<feature type="transmembrane region" description="Helical" evidence="1">
    <location>
        <begin position="6"/>
        <end position="22"/>
    </location>
</feature>
<reference evidence="3" key="2">
    <citation type="submission" date="2023-03" db="EMBL/GenBank/DDBJ databases">
        <title>Complete genome sequences of 52 Bacillus and Priestia strains isolated from West-African fermentations and 26 reference strains from the DSMZ collection.</title>
        <authorList>
            <person name="Wiedenbein E.S."/>
            <person name="Canoy T.S."/>
            <person name="Hui Y."/>
            <person name="Parkouda C."/>
            <person name="Dawende C."/>
            <person name="Ametefe E."/>
            <person name="Jespersen L."/>
            <person name="Nielsen D.S."/>
        </authorList>
    </citation>
    <scope>NUCLEOTIDE SEQUENCE</scope>
    <source>
        <strain evidence="3">PRO56</strain>
    </source>
</reference>
<reference evidence="2 4" key="1">
    <citation type="submission" date="2014-12" db="EMBL/GenBank/DDBJ databases">
        <title>Comparative genome analysis of Bacillus coagulans HM-08, Clostridium butyricum HM-68, Bacillus subtilis HM-66 and Bacillus licheniformis BL-09.</title>
        <authorList>
            <person name="Zhang H."/>
        </authorList>
    </citation>
    <scope>NUCLEOTIDE SEQUENCE [LARGE SCALE GENOMIC DNA]</scope>
    <source>
        <strain evidence="2 4">HM-66</strain>
    </source>
</reference>
<evidence type="ECO:0000313" key="2">
    <source>
        <dbReference type="EMBL" id="KIU11416.1"/>
    </source>
</evidence>
<evidence type="ECO:0000313" key="4">
    <source>
        <dbReference type="Proteomes" id="UP000032247"/>
    </source>
</evidence>
<dbReference type="EMBL" id="CP120576">
    <property type="protein sequence ID" value="WEY83324.1"/>
    <property type="molecule type" value="Genomic_DNA"/>
</dbReference>
<feature type="transmembrane region" description="Helical" evidence="1">
    <location>
        <begin position="127"/>
        <end position="147"/>
    </location>
</feature>
<dbReference type="InterPro" id="IPR025918">
    <property type="entry name" value="YIEGIA"/>
</dbReference>
<keyword evidence="1" id="KW-0472">Membrane</keyword>
<name>A0A0D1L6L1_BACIU</name>